<dbReference type="STRING" id="933852.A0A0C2X537"/>
<dbReference type="EMBL" id="KN824324">
    <property type="protein sequence ID" value="KIM24447.1"/>
    <property type="molecule type" value="Genomic_DNA"/>
</dbReference>
<evidence type="ECO:0000313" key="2">
    <source>
        <dbReference type="Proteomes" id="UP000054097"/>
    </source>
</evidence>
<name>A0A0C2X537_SERVB</name>
<keyword evidence="2" id="KW-1185">Reference proteome</keyword>
<dbReference type="SUPFAM" id="SSF52058">
    <property type="entry name" value="L domain-like"/>
    <property type="match status" value="1"/>
</dbReference>
<accession>A0A0C2X537</accession>
<reference evidence="1 2" key="1">
    <citation type="submission" date="2014-04" db="EMBL/GenBank/DDBJ databases">
        <authorList>
            <consortium name="DOE Joint Genome Institute"/>
            <person name="Kuo A."/>
            <person name="Zuccaro A."/>
            <person name="Kohler A."/>
            <person name="Nagy L.G."/>
            <person name="Floudas D."/>
            <person name="Copeland A."/>
            <person name="Barry K.W."/>
            <person name="Cichocki N."/>
            <person name="Veneault-Fourrey C."/>
            <person name="LaButti K."/>
            <person name="Lindquist E.A."/>
            <person name="Lipzen A."/>
            <person name="Lundell T."/>
            <person name="Morin E."/>
            <person name="Murat C."/>
            <person name="Sun H."/>
            <person name="Tunlid A."/>
            <person name="Henrissat B."/>
            <person name="Grigoriev I.V."/>
            <person name="Hibbett D.S."/>
            <person name="Martin F."/>
            <person name="Nordberg H.P."/>
            <person name="Cantor M.N."/>
            <person name="Hua S.X."/>
        </authorList>
    </citation>
    <scope>NUCLEOTIDE SEQUENCE [LARGE SCALE GENOMIC DNA]</scope>
    <source>
        <strain evidence="1 2">MAFF 305830</strain>
    </source>
</reference>
<evidence type="ECO:0000313" key="1">
    <source>
        <dbReference type="EMBL" id="KIM24447.1"/>
    </source>
</evidence>
<evidence type="ECO:0008006" key="3">
    <source>
        <dbReference type="Google" id="ProtNLM"/>
    </source>
</evidence>
<gene>
    <name evidence="1" type="ORF">M408DRAFT_27104</name>
</gene>
<reference evidence="2" key="2">
    <citation type="submission" date="2015-01" db="EMBL/GenBank/DDBJ databases">
        <title>Evolutionary Origins and Diversification of the Mycorrhizal Mutualists.</title>
        <authorList>
            <consortium name="DOE Joint Genome Institute"/>
            <consortium name="Mycorrhizal Genomics Consortium"/>
            <person name="Kohler A."/>
            <person name="Kuo A."/>
            <person name="Nagy L.G."/>
            <person name="Floudas D."/>
            <person name="Copeland A."/>
            <person name="Barry K.W."/>
            <person name="Cichocki N."/>
            <person name="Veneault-Fourrey C."/>
            <person name="LaButti K."/>
            <person name="Lindquist E.A."/>
            <person name="Lipzen A."/>
            <person name="Lundell T."/>
            <person name="Morin E."/>
            <person name="Murat C."/>
            <person name="Riley R."/>
            <person name="Ohm R."/>
            <person name="Sun H."/>
            <person name="Tunlid A."/>
            <person name="Henrissat B."/>
            <person name="Grigoriev I.V."/>
            <person name="Hibbett D.S."/>
            <person name="Martin F."/>
        </authorList>
    </citation>
    <scope>NUCLEOTIDE SEQUENCE [LARGE SCALE GENOMIC DNA]</scope>
    <source>
        <strain evidence="2">MAFF 305830</strain>
    </source>
</reference>
<proteinExistence type="predicted"/>
<protein>
    <recommendedName>
        <fullName evidence="3">F-box domain-containing protein</fullName>
    </recommendedName>
</protein>
<sequence>MVFSRFRSVAPEIVVKVQEAEARFAAEDLSLIVQWSNAMQGDRIKLLGFDLPSSSMSGLIGVNTRCPKRIESLQISAANVPEASNIFHLTPFIGHFPHVSELRLYNLSEIAIEERQLTSTVKALVILGGKVTTPFTNLSWFGNLVVLEITRATFPHDMLDTIIILDKLQDLRVYKSDGIPWKCLYTPQLTRMDFLLKKAFPEEALSFLRRNQEIRRFFLISYGNNLQTVASVLPGLEALQVLGTAYHGLYDPSIIEQTTLPFLGLRQLIITSLKPQSTYDLESLVAARCRLSSASDPSLVPLRKITIQYPYGQKFKIDPEAQSRLGRCTIRYSRVAEPRYENWCNCTLNWAQDAEGAQ</sequence>
<dbReference type="HOGENOM" id="CLU_774254_0_0_1"/>
<dbReference type="Proteomes" id="UP000054097">
    <property type="component" value="Unassembled WGS sequence"/>
</dbReference>
<dbReference type="AlphaFoldDB" id="A0A0C2X537"/>
<organism evidence="1 2">
    <name type="scientific">Serendipita vermifera MAFF 305830</name>
    <dbReference type="NCBI Taxonomy" id="933852"/>
    <lineage>
        <taxon>Eukaryota</taxon>
        <taxon>Fungi</taxon>
        <taxon>Dikarya</taxon>
        <taxon>Basidiomycota</taxon>
        <taxon>Agaricomycotina</taxon>
        <taxon>Agaricomycetes</taxon>
        <taxon>Sebacinales</taxon>
        <taxon>Serendipitaceae</taxon>
        <taxon>Serendipita</taxon>
    </lineage>
</organism>